<dbReference type="InterPro" id="IPR001015">
    <property type="entry name" value="Ferrochelatase"/>
</dbReference>
<dbReference type="Proteomes" id="UP000095185">
    <property type="component" value="Chromosome"/>
</dbReference>
<evidence type="ECO:0008006" key="3">
    <source>
        <dbReference type="Google" id="ProtNLM"/>
    </source>
</evidence>
<dbReference type="SUPFAM" id="SSF53800">
    <property type="entry name" value="Chelatase"/>
    <property type="match status" value="1"/>
</dbReference>
<dbReference type="AlphaFoldDB" id="A0A1D8D7V7"/>
<proteinExistence type="predicted"/>
<name>A0A1D8D7V7_CHLLM</name>
<dbReference type="RefSeq" id="WP_069810461.1">
    <property type="nucleotide sequence ID" value="NZ_CP017305.1"/>
</dbReference>
<dbReference type="STRING" id="274537.BIU88_09070"/>
<dbReference type="EMBL" id="CP017305">
    <property type="protein sequence ID" value="AOS84268.1"/>
    <property type="molecule type" value="Genomic_DNA"/>
</dbReference>
<gene>
    <name evidence="1" type="ORF">BIU88_09070</name>
</gene>
<dbReference type="Gene3D" id="3.40.50.1400">
    <property type="match status" value="1"/>
</dbReference>
<organism evidence="1 2">
    <name type="scientific">Chlorobaculum limnaeum</name>
    <dbReference type="NCBI Taxonomy" id="274537"/>
    <lineage>
        <taxon>Bacteria</taxon>
        <taxon>Pseudomonadati</taxon>
        <taxon>Chlorobiota</taxon>
        <taxon>Chlorobiia</taxon>
        <taxon>Chlorobiales</taxon>
        <taxon>Chlorobiaceae</taxon>
        <taxon>Chlorobaculum</taxon>
    </lineage>
</organism>
<dbReference type="CDD" id="cd03411">
    <property type="entry name" value="Ferrochelatase_N"/>
    <property type="match status" value="1"/>
</dbReference>
<sequence>MAVAITMSAKRMAVVLAAHGEAETSGFFENYQVSLHTLQRASEVIAVPAPLRHFISFSSSVRKKIGRKTSGSPQNPLTRLQARALQAHLDATCHDVSFEVIAAFSASAPGVEVVLEERRGYDGVIVAPMAPVDNAMSCGLLCKHLSKRCSPGELARTRVIGRLWTDETLHRAYLDYLLGSGQALPDGPRERNALMLLFHGTLVEDRNGAPPAFHTGHAETVEFARRLTALIESDPRTPWGTVTTAFLNHDVGGKWSAPSFDEAARMVIGKGFRHVSLFAAGYFSDGNETQHRESALSAIEPSVRVETIPCLNDSPHLIACLAGRVVAASRQILAFSGDLKGRSV</sequence>
<evidence type="ECO:0000313" key="2">
    <source>
        <dbReference type="Proteomes" id="UP000095185"/>
    </source>
</evidence>
<dbReference type="KEGG" id="clz:BIU88_09070"/>
<protein>
    <recommendedName>
        <fullName evidence="3">Coproporphyrin ferrochelatase</fullName>
    </recommendedName>
</protein>
<dbReference type="GO" id="GO:0004325">
    <property type="term" value="F:ferrochelatase activity"/>
    <property type="evidence" value="ECO:0007669"/>
    <property type="project" value="InterPro"/>
</dbReference>
<dbReference type="InterPro" id="IPR033659">
    <property type="entry name" value="Ferrochelatase_N"/>
</dbReference>
<keyword evidence="2" id="KW-1185">Reference proteome</keyword>
<evidence type="ECO:0000313" key="1">
    <source>
        <dbReference type="EMBL" id="AOS84268.1"/>
    </source>
</evidence>
<reference evidence="1" key="1">
    <citation type="submission" date="2016-09" db="EMBL/GenBank/DDBJ databases">
        <title>Genome sequence of Chlorobaculum limnaeum.</title>
        <authorList>
            <person name="Liu Z."/>
            <person name="Tank M."/>
            <person name="Bryant D.A."/>
        </authorList>
    </citation>
    <scope>NUCLEOTIDE SEQUENCE [LARGE SCALE GENOMIC DNA]</scope>
    <source>
        <strain evidence="1">DSM 1677</strain>
    </source>
</reference>
<accession>A0A1D8D7V7</accession>
<dbReference type="Pfam" id="PF00762">
    <property type="entry name" value="Ferrochelatase"/>
    <property type="match status" value="1"/>
</dbReference>
<dbReference type="GO" id="GO:0006783">
    <property type="term" value="P:heme biosynthetic process"/>
    <property type="evidence" value="ECO:0007669"/>
    <property type="project" value="InterPro"/>
</dbReference>